<evidence type="ECO:0000256" key="1">
    <source>
        <dbReference type="SAM" id="MobiDB-lite"/>
    </source>
</evidence>
<evidence type="ECO:0000313" key="2">
    <source>
        <dbReference type="EMBL" id="QJI01191.1"/>
    </source>
</evidence>
<organism evidence="2">
    <name type="scientific">viral metagenome</name>
    <dbReference type="NCBI Taxonomy" id="1070528"/>
    <lineage>
        <taxon>unclassified sequences</taxon>
        <taxon>metagenomes</taxon>
        <taxon>organismal metagenomes</taxon>
    </lineage>
</organism>
<sequence length="262" mass="30329">MTDQNISNPEQVSADTSREDFMTSFETEPGVLQPKEGSTTQQQSIEIDEQFKSLPTEEAIKRTEQSRYDKLYTDHEKLRLQYEERSKIEGFLNDLLEDDETLDAFLAERKPELLQKKDITSSIQEKLKAEFGDFKPSRSEADDDPGGKAWVYFKRLDVLYAELSGKGTPKVQTLKELKAERELRKQTEQKQLESQIGELKTDMNWDDATVQRFYDWSQKLSIKDLGKMFRWALANPKRLPSLSGTPGEQTQQTARNRFLSTL</sequence>
<protein>
    <submittedName>
        <fullName evidence="2">Uncharacterized protein</fullName>
    </submittedName>
</protein>
<feature type="compositionally biased region" description="Polar residues" evidence="1">
    <location>
        <begin position="242"/>
        <end position="262"/>
    </location>
</feature>
<feature type="compositionally biased region" description="Polar residues" evidence="1">
    <location>
        <begin position="1"/>
        <end position="15"/>
    </location>
</feature>
<accession>A0A6M3XT86</accession>
<feature type="region of interest" description="Disordered" evidence="1">
    <location>
        <begin position="1"/>
        <end position="43"/>
    </location>
</feature>
<feature type="region of interest" description="Disordered" evidence="1">
    <location>
        <begin position="240"/>
        <end position="262"/>
    </location>
</feature>
<name>A0A6M3XT86_9ZZZZ</name>
<reference evidence="2" key="1">
    <citation type="submission" date="2020-03" db="EMBL/GenBank/DDBJ databases">
        <title>The deep terrestrial virosphere.</title>
        <authorList>
            <person name="Holmfeldt K."/>
            <person name="Nilsson E."/>
            <person name="Simone D."/>
            <person name="Lopez-Fernandez M."/>
            <person name="Wu X."/>
            <person name="de Brujin I."/>
            <person name="Lundin D."/>
            <person name="Andersson A."/>
            <person name="Bertilsson S."/>
            <person name="Dopson M."/>
        </authorList>
    </citation>
    <scope>NUCLEOTIDE SEQUENCE</scope>
    <source>
        <strain evidence="2">TM448B02353</strain>
    </source>
</reference>
<gene>
    <name evidence="2" type="ORF">TM448B02353_0007</name>
</gene>
<dbReference type="EMBL" id="MT144904">
    <property type="protein sequence ID" value="QJI01191.1"/>
    <property type="molecule type" value="Genomic_DNA"/>
</dbReference>
<dbReference type="AlphaFoldDB" id="A0A6M3XT86"/>
<proteinExistence type="predicted"/>